<dbReference type="SUPFAM" id="SSF56112">
    <property type="entry name" value="Protein kinase-like (PK-like)"/>
    <property type="match status" value="1"/>
</dbReference>
<dbReference type="GO" id="GO:0004672">
    <property type="term" value="F:protein kinase activity"/>
    <property type="evidence" value="ECO:0007669"/>
    <property type="project" value="InterPro"/>
</dbReference>
<organism evidence="2 3">
    <name type="scientific">Dentiscutata erythropus</name>
    <dbReference type="NCBI Taxonomy" id="1348616"/>
    <lineage>
        <taxon>Eukaryota</taxon>
        <taxon>Fungi</taxon>
        <taxon>Fungi incertae sedis</taxon>
        <taxon>Mucoromycota</taxon>
        <taxon>Glomeromycotina</taxon>
        <taxon>Glomeromycetes</taxon>
        <taxon>Diversisporales</taxon>
        <taxon>Gigasporaceae</taxon>
        <taxon>Dentiscutata</taxon>
    </lineage>
</organism>
<feature type="domain" description="Serine-threonine/tyrosine-protein kinase catalytic" evidence="1">
    <location>
        <begin position="13"/>
        <end position="103"/>
    </location>
</feature>
<evidence type="ECO:0000313" key="3">
    <source>
        <dbReference type="Proteomes" id="UP000789405"/>
    </source>
</evidence>
<reference evidence="2" key="1">
    <citation type="submission" date="2021-06" db="EMBL/GenBank/DDBJ databases">
        <authorList>
            <person name="Kallberg Y."/>
            <person name="Tangrot J."/>
            <person name="Rosling A."/>
        </authorList>
    </citation>
    <scope>NUCLEOTIDE SEQUENCE</scope>
    <source>
        <strain evidence="2">MA453B</strain>
    </source>
</reference>
<dbReference type="AlphaFoldDB" id="A0A9N9HZR0"/>
<dbReference type="Pfam" id="PF07714">
    <property type="entry name" value="PK_Tyr_Ser-Thr"/>
    <property type="match status" value="1"/>
</dbReference>
<comment type="caution">
    <text evidence="2">The sequence shown here is derived from an EMBL/GenBank/DDBJ whole genome shotgun (WGS) entry which is preliminary data.</text>
</comment>
<dbReference type="InterPro" id="IPR001245">
    <property type="entry name" value="Ser-Thr/Tyr_kinase_cat_dom"/>
</dbReference>
<dbReference type="Proteomes" id="UP000789405">
    <property type="component" value="Unassembled WGS sequence"/>
</dbReference>
<accession>A0A9N9HZR0</accession>
<sequence length="194" mass="22649">MIKWDRYNQQYFRKGSVAIALKRLKDSQNIGPSFFQELIAHLHCESNCFVLRCYGITQDPVTKEYIMVTDYATKGDFRTYMRTEFRELSWENQISLLQSVAHAEVETILIALRCRSTEVIYHDERSDSMYTGGFRHINGEGMYNDCNIHSQAIYESRCFKVTQLLKEIENLSVDDGLEQEKNEIDSLLADLNFS</sequence>
<dbReference type="OrthoDB" id="2446292at2759"/>
<protein>
    <submittedName>
        <fullName evidence="2">17211_t:CDS:1</fullName>
    </submittedName>
</protein>
<dbReference type="InterPro" id="IPR011009">
    <property type="entry name" value="Kinase-like_dom_sf"/>
</dbReference>
<name>A0A9N9HZR0_9GLOM</name>
<proteinExistence type="predicted"/>
<evidence type="ECO:0000313" key="2">
    <source>
        <dbReference type="EMBL" id="CAG8714036.1"/>
    </source>
</evidence>
<evidence type="ECO:0000259" key="1">
    <source>
        <dbReference type="Pfam" id="PF07714"/>
    </source>
</evidence>
<dbReference type="Gene3D" id="1.10.510.10">
    <property type="entry name" value="Transferase(Phosphotransferase) domain 1"/>
    <property type="match status" value="1"/>
</dbReference>
<gene>
    <name evidence="2" type="ORF">DERYTH_LOCUS13804</name>
</gene>
<dbReference type="EMBL" id="CAJVPY010009952">
    <property type="protein sequence ID" value="CAG8714036.1"/>
    <property type="molecule type" value="Genomic_DNA"/>
</dbReference>
<keyword evidence="3" id="KW-1185">Reference proteome</keyword>